<dbReference type="PANTHER" id="PTHR34587:SF2">
    <property type="entry name" value="G-PROTEIN COUPLED RECEPTORS FAMILY 1 PROFILE DOMAIN-CONTAINING PROTEIN"/>
    <property type="match status" value="1"/>
</dbReference>
<evidence type="ECO:0000256" key="1">
    <source>
        <dbReference type="SAM" id="MobiDB-lite"/>
    </source>
</evidence>
<accession>A0A5D3ATT7</accession>
<feature type="region of interest" description="Disordered" evidence="1">
    <location>
        <begin position="127"/>
        <end position="152"/>
    </location>
</feature>
<name>A0A5D3ATT7_9TREE</name>
<protein>
    <recommendedName>
        <fullName evidence="5">Ribosomal protein s17</fullName>
    </recommendedName>
</protein>
<feature type="region of interest" description="Disordered" evidence="1">
    <location>
        <begin position="52"/>
        <end position="77"/>
    </location>
</feature>
<comment type="caution">
    <text evidence="3">The sequence shown here is derived from an EMBL/GenBank/DDBJ whole genome shotgun (WGS) entry which is preliminary data.</text>
</comment>
<dbReference type="InterPro" id="IPR053216">
    <property type="entry name" value="Appressorial_penetr-assoc"/>
</dbReference>
<keyword evidence="2" id="KW-0732">Signal</keyword>
<organism evidence="3 4">
    <name type="scientific">Cryptococcus floricola</name>
    <dbReference type="NCBI Taxonomy" id="2591691"/>
    <lineage>
        <taxon>Eukaryota</taxon>
        <taxon>Fungi</taxon>
        <taxon>Dikarya</taxon>
        <taxon>Basidiomycota</taxon>
        <taxon>Agaricomycotina</taxon>
        <taxon>Tremellomycetes</taxon>
        <taxon>Tremellales</taxon>
        <taxon>Cryptococcaceae</taxon>
        <taxon>Cryptococcus</taxon>
    </lineage>
</organism>
<evidence type="ECO:0000313" key="4">
    <source>
        <dbReference type="Proteomes" id="UP000322245"/>
    </source>
</evidence>
<dbReference type="PANTHER" id="PTHR34587">
    <property type="entry name" value="VWFA DOMAIN-CONTAINING PROTEIN"/>
    <property type="match status" value="1"/>
</dbReference>
<evidence type="ECO:0000256" key="2">
    <source>
        <dbReference type="SAM" id="SignalP"/>
    </source>
</evidence>
<evidence type="ECO:0008006" key="5">
    <source>
        <dbReference type="Google" id="ProtNLM"/>
    </source>
</evidence>
<keyword evidence="4" id="KW-1185">Reference proteome</keyword>
<reference evidence="3 4" key="1">
    <citation type="submission" date="2017-05" db="EMBL/GenBank/DDBJ databases">
        <title>The Genome Sequence of Tsuchiyaea wingfieldii DSM 27421.</title>
        <authorList>
            <person name="Cuomo C."/>
            <person name="Passer A."/>
            <person name="Billmyre B."/>
            <person name="Heitman J."/>
        </authorList>
    </citation>
    <scope>NUCLEOTIDE SEQUENCE [LARGE SCALE GENOMIC DNA]</scope>
    <source>
        <strain evidence="3 4">DSM 27421</strain>
    </source>
</reference>
<feature type="compositionally biased region" description="Gly residues" evidence="1">
    <location>
        <begin position="59"/>
        <end position="77"/>
    </location>
</feature>
<dbReference type="Proteomes" id="UP000322245">
    <property type="component" value="Unassembled WGS sequence"/>
</dbReference>
<feature type="signal peptide" evidence="2">
    <location>
        <begin position="1"/>
        <end position="20"/>
    </location>
</feature>
<dbReference type="EMBL" id="NIDF01000050">
    <property type="protein sequence ID" value="TYJ54897.1"/>
    <property type="molecule type" value="Genomic_DNA"/>
</dbReference>
<sequence length="413" mass="40766">MKGFTVALVSLLMACDITIARPSLRASDNYNQLEVRKIRRDDTASLAGHAVLLDRRQGGGRGGGGGGRGGGGGGRGGGGGGGGNANAGNNAANGNNGGNNGNNNGAAAAASASAAAAAAQASSAAASNNAANNGNNNNNNNNGGNNGNNNGAAAAASASAAAAAAQASAAAGNNNNNNNGNNNAAAVAINENGQAGPTVPKLQENTGGTTLDKSVLVSTQANANATAGQAASAVSGNNFINFCKGNTITNGLQVKEGSCNPIVMGQIPSTQNMVTTTFSQPKNGATIKAGQTFTMALKSSGITMGSFTNAQANYYAAPQQVDSSGQVVGHAHVVIQAMKSMDDDSLLDPNTFEFFKGLDKTDVNGLSTLDVSGGLQAGAYRMCTIMSSSNHASVIMPIAQRGAENTCTYFQAA</sequence>
<gene>
    <name evidence="3" type="ORF">B9479_004405</name>
</gene>
<evidence type="ECO:0000313" key="3">
    <source>
        <dbReference type="EMBL" id="TYJ54897.1"/>
    </source>
</evidence>
<dbReference type="AlphaFoldDB" id="A0A5D3ATT7"/>
<feature type="chain" id="PRO_5022862596" description="Ribosomal protein s17" evidence="2">
    <location>
        <begin position="21"/>
        <end position="413"/>
    </location>
</feature>
<proteinExistence type="predicted"/>
<dbReference type="PROSITE" id="PS51257">
    <property type="entry name" value="PROKAR_LIPOPROTEIN"/>
    <property type="match status" value="1"/>
</dbReference>